<evidence type="ECO:0000256" key="6">
    <source>
        <dbReference type="ARBA" id="ARBA00055988"/>
    </source>
</evidence>
<keyword evidence="5" id="KW-0496">Mitochondrion</keyword>
<proteinExistence type="predicted"/>
<dbReference type="PANTHER" id="PTHR21610:SF9">
    <property type="entry name" value="VON WILLEBRAND FACTOR A DOMAIN-CONTAINING PROTEIN 8"/>
    <property type="match status" value="1"/>
</dbReference>
<comment type="function">
    <text evidence="6">Exhibits ATPase activity in vitro.</text>
</comment>
<dbReference type="Gene3D" id="3.40.50.300">
    <property type="entry name" value="P-loop containing nucleotide triphosphate hydrolases"/>
    <property type="match status" value="3"/>
</dbReference>
<evidence type="ECO:0000259" key="8">
    <source>
        <dbReference type="SMART" id="SM00382"/>
    </source>
</evidence>
<name>A0AAJ7TG67_PETMA</name>
<gene>
    <name evidence="10" type="primary">VWA8</name>
</gene>
<dbReference type="GO" id="GO:0005524">
    <property type="term" value="F:ATP binding"/>
    <property type="evidence" value="ECO:0007669"/>
    <property type="project" value="UniProtKB-KW"/>
</dbReference>
<dbReference type="InterPro" id="IPR039891">
    <property type="entry name" value="VWA8"/>
</dbReference>
<reference evidence="10" key="1">
    <citation type="submission" date="2025-08" db="UniProtKB">
        <authorList>
            <consortium name="RefSeq"/>
        </authorList>
    </citation>
    <scope>IDENTIFICATION</scope>
    <source>
        <tissue evidence="10">Sperm</tissue>
    </source>
</reference>
<dbReference type="Proteomes" id="UP001318040">
    <property type="component" value="Chromosome 2"/>
</dbReference>
<dbReference type="GeneID" id="116945846"/>
<dbReference type="InterPro" id="IPR011704">
    <property type="entry name" value="ATPase_dyneun-rel_AAA"/>
</dbReference>
<dbReference type="FunFam" id="3.40.50.300:FF:000587">
    <property type="entry name" value="von Willebrand factor A domain containing 8"/>
    <property type="match status" value="1"/>
</dbReference>
<sequence>MQQQPHAALRRVRLLAGAMAGPRAATRRALCAASGETITIGDVSRKVKRPQNPELVPVKHITGSLSQSTLEHLRWLLQKDVLGQDVFLIGPPGPLRRSIAMQYMELTKREVEYIALSRDTTEGDLKQRREIKGGSAHYLDQCAVRAALLGRVLVLEGVERAERNVLPVLNNLLENREMQLEDGRFLMSAQRYDKLLQEHSAEQLAAWRVERVSEEFRVVALGLPVPRYRGNPLDPPLRSRFQARNIPHPPFKEQLEILYAAAPNVPPETLAQLLGFATTMLTPEGATLGLPDFPMNSLLPLAHILSIVPGYDAGKLLEQAFPYSALLGPEGIPALQDTLKKFELVGSTGAAQPRRIENVKRSEAVNDSDARSAVITALFGDKRFSFKVMTGMEDLKRPVASGGYHETEAHAGLLADMVLSHTTSDFCLLGGKGCGKSMLARAFADMLGYHMESIMLYQDMTARELLQQRVTLANGDTAWRPSPVVTAARDGSLLLLDGIHRVNPGTLSLLHRLVHDRELTLYDGSRLIGADRYEVLQRETGLSSEQLTERGVFPIHPAFRVVALAEPAAPGPSAGPTAGNPQQWLGPEALSMFLYHTVPPLTPAQEMDILRAMVPGLPQDAAHQLLQLAQRLRNARDPTMRSLAASLSTRQLLRMSRRLARYEGEDLHAAIHKACLSRFLPSLARAALQTAMQDAGLETTGKDSEQADIKTEVRDGVLHIGDVTAPVSSTAVQTKVPDILFYDNLQHLRVMEDMLKDFNLGEHLLLVGNQGVGKNKVVDRFLQLLNRPREYLQLHRDTTVQSLTLQPTLRDGVIVYEDSPLVRAVKQGYVLVIDEADKAPVNVTCVLKALVENGEMLLADGRRILAAPGKAADRPGVVSMHADFRMVVLANRPGFPFLGNDFFSAMGDIFACHAVENPCRSSELAMLQRYGPRVQLSSLEKLAAAFGELRGLADAGLAPYPYSTRELVSVVKHLQMFPDDGLWGAVRSVFDFDAYSPEARDMILSTLHKHGIPAGAHPANVQLAKELPLPPPKLIGHWEVGGQASGDQPWRQCFTEKRTVSVLGPALQPAQTQVAERVDPRGLHFSEEEASWSLKLHETNMACDLAVSSAAPTGMEATTVYVATCNPVGLYALRLGSSGEPLLRHVDLAEVFPRAGVTIWQPLVSVAPLGSHLGGQVLMLEKKSGLVLLLAPEADTVHRLLLWPGEQDPPRPRGQRWWSSKQEQAQEMYCMAKEFSHQNWIVFYKENGNVLDLLHVDKGVVTSIALPINISSLFLVSQDHWLLVESKSNRKFLLVRHGSSATGAEAVYQLKPISEEPVSLGFGMLTSTVLPECIQRHTHTKPGLSGLLSP</sequence>
<evidence type="ECO:0000256" key="5">
    <source>
        <dbReference type="ARBA" id="ARBA00023128"/>
    </source>
</evidence>
<dbReference type="GO" id="GO:0016887">
    <property type="term" value="F:ATP hydrolysis activity"/>
    <property type="evidence" value="ECO:0007669"/>
    <property type="project" value="InterPro"/>
</dbReference>
<evidence type="ECO:0000256" key="1">
    <source>
        <dbReference type="ARBA" id="ARBA00004173"/>
    </source>
</evidence>
<dbReference type="SMART" id="SM00382">
    <property type="entry name" value="AAA"/>
    <property type="match status" value="2"/>
</dbReference>
<keyword evidence="3" id="KW-0067">ATP-binding</keyword>
<dbReference type="InterPro" id="IPR003593">
    <property type="entry name" value="AAA+_ATPase"/>
</dbReference>
<evidence type="ECO:0000313" key="10">
    <source>
        <dbReference type="RefSeq" id="XP_032816345.1"/>
    </source>
</evidence>
<dbReference type="KEGG" id="pmrn:116945846"/>
<dbReference type="RefSeq" id="XP_032816345.1">
    <property type="nucleotide sequence ID" value="XM_032960454.1"/>
</dbReference>
<evidence type="ECO:0000256" key="4">
    <source>
        <dbReference type="ARBA" id="ARBA00022946"/>
    </source>
</evidence>
<dbReference type="PANTHER" id="PTHR21610">
    <property type="entry name" value="VON WILLEBRAND FACTOR A DOMAIN-CONTAINING PROTEIN 8"/>
    <property type="match status" value="1"/>
</dbReference>
<evidence type="ECO:0000256" key="7">
    <source>
        <dbReference type="ARBA" id="ARBA00070377"/>
    </source>
</evidence>
<evidence type="ECO:0000256" key="3">
    <source>
        <dbReference type="ARBA" id="ARBA00022840"/>
    </source>
</evidence>
<dbReference type="InterPro" id="IPR027417">
    <property type="entry name" value="P-loop_NTPase"/>
</dbReference>
<organism evidence="9 10">
    <name type="scientific">Petromyzon marinus</name>
    <name type="common">Sea lamprey</name>
    <dbReference type="NCBI Taxonomy" id="7757"/>
    <lineage>
        <taxon>Eukaryota</taxon>
        <taxon>Metazoa</taxon>
        <taxon>Chordata</taxon>
        <taxon>Craniata</taxon>
        <taxon>Vertebrata</taxon>
        <taxon>Cyclostomata</taxon>
        <taxon>Hyperoartia</taxon>
        <taxon>Petromyzontiformes</taxon>
        <taxon>Petromyzontidae</taxon>
        <taxon>Petromyzon</taxon>
    </lineage>
</organism>
<dbReference type="FunFam" id="3.40.50.300:FF:000663">
    <property type="entry name" value="von Willebrand factor A domain containing 8"/>
    <property type="match status" value="1"/>
</dbReference>
<feature type="domain" description="AAA+ ATPase" evidence="8">
    <location>
        <begin position="760"/>
        <end position="892"/>
    </location>
</feature>
<accession>A0AAJ7TG67</accession>
<evidence type="ECO:0000313" key="9">
    <source>
        <dbReference type="Proteomes" id="UP001318040"/>
    </source>
</evidence>
<keyword evidence="2" id="KW-0547">Nucleotide-binding</keyword>
<feature type="domain" description="AAA+ ATPase" evidence="8">
    <location>
        <begin position="422"/>
        <end position="604"/>
    </location>
</feature>
<keyword evidence="4" id="KW-0809">Transit peptide</keyword>
<dbReference type="SUPFAM" id="SSF52540">
    <property type="entry name" value="P-loop containing nucleoside triphosphate hydrolases"/>
    <property type="match status" value="3"/>
</dbReference>
<dbReference type="Pfam" id="PF07728">
    <property type="entry name" value="AAA_5"/>
    <property type="match status" value="3"/>
</dbReference>
<dbReference type="CTD" id="23078"/>
<keyword evidence="9" id="KW-1185">Reference proteome</keyword>
<comment type="subcellular location">
    <subcellularLocation>
        <location evidence="1">Mitochondrion</location>
    </subcellularLocation>
</comment>
<evidence type="ECO:0000256" key="2">
    <source>
        <dbReference type="ARBA" id="ARBA00022741"/>
    </source>
</evidence>
<dbReference type="GO" id="GO:0005739">
    <property type="term" value="C:mitochondrion"/>
    <property type="evidence" value="ECO:0007669"/>
    <property type="project" value="UniProtKB-SubCell"/>
</dbReference>
<protein>
    <recommendedName>
        <fullName evidence="7">von Willebrand factor A domain-containing protein 8</fullName>
    </recommendedName>
</protein>